<evidence type="ECO:0000259" key="4">
    <source>
        <dbReference type="PROSITE" id="PS51379"/>
    </source>
</evidence>
<dbReference type="Proteomes" id="UP000050975">
    <property type="component" value="Unassembled WGS sequence"/>
</dbReference>
<comment type="caution">
    <text evidence="5">The sequence shown here is derived from an EMBL/GenBank/DDBJ whole genome shotgun (WGS) entry which is preliminary data.</text>
</comment>
<evidence type="ECO:0000256" key="1">
    <source>
        <dbReference type="ARBA" id="ARBA00022723"/>
    </source>
</evidence>
<dbReference type="Gene3D" id="3.30.70.20">
    <property type="match status" value="1"/>
</dbReference>
<evidence type="ECO:0000313" key="5">
    <source>
        <dbReference type="EMBL" id="KPL13396.1"/>
    </source>
</evidence>
<dbReference type="GO" id="GO:0051536">
    <property type="term" value="F:iron-sulfur cluster binding"/>
    <property type="evidence" value="ECO:0007669"/>
    <property type="project" value="UniProtKB-KW"/>
</dbReference>
<dbReference type="PROSITE" id="PS00198">
    <property type="entry name" value="4FE4S_FER_1"/>
    <property type="match status" value="1"/>
</dbReference>
<dbReference type="AlphaFoldDB" id="A0A0S8JUG8"/>
<keyword evidence="1" id="KW-0479">Metal-binding</keyword>
<keyword evidence="2" id="KW-0408">Iron</keyword>
<protein>
    <recommendedName>
        <fullName evidence="4">4Fe-4S ferredoxin-type domain-containing protein</fullName>
    </recommendedName>
</protein>
<dbReference type="SUPFAM" id="SSF54862">
    <property type="entry name" value="4Fe-4S ferredoxins"/>
    <property type="match status" value="1"/>
</dbReference>
<feature type="domain" description="4Fe-4S ferredoxin-type" evidence="4">
    <location>
        <begin position="46"/>
        <end position="75"/>
    </location>
</feature>
<organism evidence="5 6">
    <name type="scientific">candidate division WOR_3 bacterium SM1_77</name>
    <dbReference type="NCBI Taxonomy" id="1703778"/>
    <lineage>
        <taxon>Bacteria</taxon>
        <taxon>Bacteria division WOR-3</taxon>
    </lineage>
</organism>
<keyword evidence="3" id="KW-0411">Iron-sulfur</keyword>
<dbReference type="InterPro" id="IPR017900">
    <property type="entry name" value="4Fe4S_Fe_S_CS"/>
</dbReference>
<dbReference type="EMBL" id="LJVE01000106">
    <property type="protein sequence ID" value="KPL13396.1"/>
    <property type="molecule type" value="Genomic_DNA"/>
</dbReference>
<evidence type="ECO:0000256" key="2">
    <source>
        <dbReference type="ARBA" id="ARBA00023004"/>
    </source>
</evidence>
<dbReference type="PROSITE" id="PS51379">
    <property type="entry name" value="4FE4S_FER_2"/>
    <property type="match status" value="2"/>
</dbReference>
<name>A0A0S8JUG8_UNCW3</name>
<dbReference type="Pfam" id="PF12838">
    <property type="entry name" value="Fer4_7"/>
    <property type="match status" value="1"/>
</dbReference>
<proteinExistence type="predicted"/>
<gene>
    <name evidence="5" type="ORF">AMJ74_05310</name>
</gene>
<evidence type="ECO:0000256" key="3">
    <source>
        <dbReference type="ARBA" id="ARBA00023014"/>
    </source>
</evidence>
<sequence length="148" mass="16485">MNTQASTQRRKKGAYVVIECPEKIPCDPCVDACPNGAISIPGSIIELPQIDYEKCTGCLICIPRCPGLAIFVVDETPQDHAIMYIPYEFLPRPKKGDKAIGLDRDGRERCEIEVLKVIDAKKFDHCAIVGFSVPKELAQEIRAIKLRE</sequence>
<reference evidence="5 6" key="1">
    <citation type="journal article" date="2015" name="Microbiome">
        <title>Genomic resolution of linkages in carbon, nitrogen, and sulfur cycling among widespread estuary sediment bacteria.</title>
        <authorList>
            <person name="Baker B.J."/>
            <person name="Lazar C.S."/>
            <person name="Teske A.P."/>
            <person name="Dick G.J."/>
        </authorList>
    </citation>
    <scope>NUCLEOTIDE SEQUENCE [LARGE SCALE GENOMIC DNA]</scope>
    <source>
        <strain evidence="5">SM1_77</strain>
    </source>
</reference>
<evidence type="ECO:0000313" key="6">
    <source>
        <dbReference type="Proteomes" id="UP000050975"/>
    </source>
</evidence>
<dbReference type="InterPro" id="IPR017896">
    <property type="entry name" value="4Fe4S_Fe-S-bd"/>
</dbReference>
<feature type="domain" description="4Fe-4S ferredoxin-type" evidence="4">
    <location>
        <begin position="14"/>
        <end position="43"/>
    </location>
</feature>
<dbReference type="GO" id="GO:0046872">
    <property type="term" value="F:metal ion binding"/>
    <property type="evidence" value="ECO:0007669"/>
    <property type="project" value="UniProtKB-KW"/>
</dbReference>
<dbReference type="PATRIC" id="fig|1703778.3.peg.823"/>
<accession>A0A0S8JUG8</accession>